<evidence type="ECO:0000313" key="1">
    <source>
        <dbReference type="EMBL" id="KNE90282.1"/>
    </source>
</evidence>
<proteinExistence type="predicted"/>
<organism evidence="1 2">
    <name type="scientific">Puccinia striiformis f. sp. tritici PST-78</name>
    <dbReference type="NCBI Taxonomy" id="1165861"/>
    <lineage>
        <taxon>Eukaryota</taxon>
        <taxon>Fungi</taxon>
        <taxon>Dikarya</taxon>
        <taxon>Basidiomycota</taxon>
        <taxon>Pucciniomycotina</taxon>
        <taxon>Pucciniomycetes</taxon>
        <taxon>Pucciniales</taxon>
        <taxon>Pucciniaceae</taxon>
        <taxon>Puccinia</taxon>
    </lineage>
</organism>
<protein>
    <submittedName>
        <fullName evidence="1">Uncharacterized protein</fullName>
    </submittedName>
</protein>
<comment type="caution">
    <text evidence="1">The sequence shown here is derived from an EMBL/GenBank/DDBJ whole genome shotgun (WGS) entry which is preliminary data.</text>
</comment>
<accession>A0A0L0UT94</accession>
<sequence length="65" mass="7318">MSHNYHGFNHEYGIIIGRLCTPSSVYPLKPLGIKPTEIPTIHMAFCTQRAGDWLGQHVTNILVEN</sequence>
<dbReference type="EMBL" id="AJIL01000266">
    <property type="protein sequence ID" value="KNE90282.1"/>
    <property type="molecule type" value="Genomic_DNA"/>
</dbReference>
<dbReference type="AlphaFoldDB" id="A0A0L0UT94"/>
<keyword evidence="2" id="KW-1185">Reference proteome</keyword>
<dbReference type="Proteomes" id="UP000054564">
    <property type="component" value="Unassembled WGS sequence"/>
</dbReference>
<gene>
    <name evidence="1" type="ORF">PSTG_16273</name>
</gene>
<name>A0A0L0UT94_9BASI</name>
<evidence type="ECO:0000313" key="2">
    <source>
        <dbReference type="Proteomes" id="UP000054564"/>
    </source>
</evidence>
<reference evidence="2" key="1">
    <citation type="submission" date="2014-03" db="EMBL/GenBank/DDBJ databases">
        <title>The Genome Sequence of Puccinia striiformis f. sp. tritici PST-78.</title>
        <authorList>
            <consortium name="The Broad Institute Genome Sequencing Platform"/>
            <person name="Cuomo C."/>
            <person name="Hulbert S."/>
            <person name="Chen X."/>
            <person name="Walker B."/>
            <person name="Young S.K."/>
            <person name="Zeng Q."/>
            <person name="Gargeya S."/>
            <person name="Fitzgerald M."/>
            <person name="Haas B."/>
            <person name="Abouelleil A."/>
            <person name="Alvarado L."/>
            <person name="Arachchi H.M."/>
            <person name="Berlin A.M."/>
            <person name="Chapman S.B."/>
            <person name="Goldberg J."/>
            <person name="Griggs A."/>
            <person name="Gujja S."/>
            <person name="Hansen M."/>
            <person name="Howarth C."/>
            <person name="Imamovic A."/>
            <person name="Larimer J."/>
            <person name="McCowan C."/>
            <person name="Montmayeur A."/>
            <person name="Murphy C."/>
            <person name="Neiman D."/>
            <person name="Pearson M."/>
            <person name="Priest M."/>
            <person name="Roberts A."/>
            <person name="Saif S."/>
            <person name="Shea T."/>
            <person name="Sisk P."/>
            <person name="Sykes S."/>
            <person name="Wortman J."/>
            <person name="Nusbaum C."/>
            <person name="Birren B."/>
        </authorList>
    </citation>
    <scope>NUCLEOTIDE SEQUENCE [LARGE SCALE GENOMIC DNA]</scope>
    <source>
        <strain evidence="2">race PST-78</strain>
    </source>
</reference>